<dbReference type="SUPFAM" id="SSF69118">
    <property type="entry name" value="AhpD-like"/>
    <property type="match status" value="1"/>
</dbReference>
<organism evidence="2 3">
    <name type="scientific">Candidatus Aphodomorpha intestinavium</name>
    <dbReference type="NCBI Taxonomy" id="2840672"/>
    <lineage>
        <taxon>Bacteria</taxon>
        <taxon>Bacillati</taxon>
        <taxon>Bacillota</taxon>
        <taxon>Clostridia</taxon>
        <taxon>Eubacteriales</taxon>
        <taxon>Candidatus Aphodomorpha</taxon>
    </lineage>
</organism>
<name>A0A9D1SSW9_9FIRM</name>
<dbReference type="AlphaFoldDB" id="A0A9D1SSW9"/>
<feature type="domain" description="Carboxymuconolactone decarboxylase-like" evidence="1">
    <location>
        <begin position="25"/>
        <end position="91"/>
    </location>
</feature>
<comment type="caution">
    <text evidence="2">The sequence shown here is derived from an EMBL/GenBank/DDBJ whole genome shotgun (WGS) entry which is preliminary data.</text>
</comment>
<dbReference type="Proteomes" id="UP000824128">
    <property type="component" value="Unassembled WGS sequence"/>
</dbReference>
<dbReference type="Pfam" id="PF02627">
    <property type="entry name" value="CMD"/>
    <property type="match status" value="1"/>
</dbReference>
<dbReference type="EMBL" id="DVNZ01000167">
    <property type="protein sequence ID" value="HIU94568.1"/>
    <property type="molecule type" value="Genomic_DNA"/>
</dbReference>
<dbReference type="InterPro" id="IPR003779">
    <property type="entry name" value="CMD-like"/>
</dbReference>
<evidence type="ECO:0000259" key="1">
    <source>
        <dbReference type="Pfam" id="PF02627"/>
    </source>
</evidence>
<evidence type="ECO:0000313" key="2">
    <source>
        <dbReference type="EMBL" id="HIU94568.1"/>
    </source>
</evidence>
<sequence>MNKEVPVFLKPLAEADEKLYAIVDETLGLVHCEGALEPKYKHLMSMVADAMCHHTSGAVACMREAIEAGATKEQAIEALRIVFSAAGLPMLIENLAVYKAIQEL</sequence>
<gene>
    <name evidence="2" type="ORF">IAD24_05345</name>
</gene>
<reference evidence="2" key="1">
    <citation type="submission" date="2020-10" db="EMBL/GenBank/DDBJ databases">
        <authorList>
            <person name="Gilroy R."/>
        </authorList>
    </citation>
    <scope>NUCLEOTIDE SEQUENCE</scope>
    <source>
        <strain evidence="2">ChiGjej2B2-16831</strain>
    </source>
</reference>
<reference evidence="2" key="2">
    <citation type="journal article" date="2021" name="PeerJ">
        <title>Extensive microbial diversity within the chicken gut microbiome revealed by metagenomics and culture.</title>
        <authorList>
            <person name="Gilroy R."/>
            <person name="Ravi A."/>
            <person name="Getino M."/>
            <person name="Pursley I."/>
            <person name="Horton D.L."/>
            <person name="Alikhan N.F."/>
            <person name="Baker D."/>
            <person name="Gharbi K."/>
            <person name="Hall N."/>
            <person name="Watson M."/>
            <person name="Adriaenssens E.M."/>
            <person name="Foster-Nyarko E."/>
            <person name="Jarju S."/>
            <person name="Secka A."/>
            <person name="Antonio M."/>
            <person name="Oren A."/>
            <person name="Chaudhuri R.R."/>
            <person name="La Ragione R."/>
            <person name="Hildebrand F."/>
            <person name="Pallen M.J."/>
        </authorList>
    </citation>
    <scope>NUCLEOTIDE SEQUENCE</scope>
    <source>
        <strain evidence="2">ChiGjej2B2-16831</strain>
    </source>
</reference>
<evidence type="ECO:0000313" key="3">
    <source>
        <dbReference type="Proteomes" id="UP000824128"/>
    </source>
</evidence>
<dbReference type="Gene3D" id="1.20.1290.10">
    <property type="entry name" value="AhpD-like"/>
    <property type="match status" value="1"/>
</dbReference>
<dbReference type="InterPro" id="IPR029032">
    <property type="entry name" value="AhpD-like"/>
</dbReference>
<proteinExistence type="predicted"/>
<accession>A0A9D1SSW9</accession>
<dbReference type="GO" id="GO:0051920">
    <property type="term" value="F:peroxiredoxin activity"/>
    <property type="evidence" value="ECO:0007669"/>
    <property type="project" value="InterPro"/>
</dbReference>
<protein>
    <submittedName>
        <fullName evidence="2">Carboxymuconolactone decarboxylase family protein</fullName>
    </submittedName>
</protein>